<dbReference type="Gene3D" id="3.30.10.10">
    <property type="entry name" value="Trypsin Inhibitor V, subunit A"/>
    <property type="match status" value="1"/>
</dbReference>
<dbReference type="AlphaFoldDB" id="A0A5C4N074"/>
<evidence type="ECO:0000313" key="2">
    <source>
        <dbReference type="Proteomes" id="UP000305887"/>
    </source>
</evidence>
<reference evidence="1 2" key="1">
    <citation type="submission" date="2019-06" db="EMBL/GenBank/DDBJ databases">
        <title>YIM 131921 draft genome.</title>
        <authorList>
            <person name="Jiang L."/>
        </authorList>
    </citation>
    <scope>NUCLEOTIDE SEQUENCE [LARGE SCALE GENOMIC DNA]</scope>
    <source>
        <strain evidence="1 2">YIM 131921</strain>
    </source>
</reference>
<dbReference type="Proteomes" id="UP000305887">
    <property type="component" value="Unassembled WGS sequence"/>
</dbReference>
<dbReference type="OrthoDB" id="8724542at2"/>
<sequence>MMDLRAALPLLALAALPGCILPIPVPEGTPGAFEIVLDEGDTCGARGLQDYVGQDASVVRGTTFQSAVPIRVVAQGATSSDGTNPQRVTFVTDASGQVVTVGCG</sequence>
<gene>
    <name evidence="1" type="ORF">FHG66_04635</name>
</gene>
<dbReference type="EMBL" id="VDFU01000004">
    <property type="protein sequence ID" value="TNC51462.1"/>
    <property type="molecule type" value="Genomic_DNA"/>
</dbReference>
<dbReference type="InterPro" id="IPR021719">
    <property type="entry name" value="Prot_inh_I78"/>
</dbReference>
<keyword evidence="2" id="KW-1185">Reference proteome</keyword>
<name>A0A5C4N074_9RHOB</name>
<organism evidence="1 2">
    <name type="scientific">Rubellimicrobium rubrum</name>
    <dbReference type="NCBI Taxonomy" id="2585369"/>
    <lineage>
        <taxon>Bacteria</taxon>
        <taxon>Pseudomonadati</taxon>
        <taxon>Pseudomonadota</taxon>
        <taxon>Alphaproteobacteria</taxon>
        <taxon>Rhodobacterales</taxon>
        <taxon>Roseobacteraceae</taxon>
        <taxon>Rubellimicrobium</taxon>
    </lineage>
</organism>
<evidence type="ECO:0000313" key="1">
    <source>
        <dbReference type="EMBL" id="TNC51462.1"/>
    </source>
</evidence>
<dbReference type="RefSeq" id="WP_139075532.1">
    <property type="nucleotide sequence ID" value="NZ_VDFU01000004.1"/>
</dbReference>
<dbReference type="Pfam" id="PF11720">
    <property type="entry name" value="Inhibitor_I78"/>
    <property type="match status" value="1"/>
</dbReference>
<proteinExistence type="predicted"/>
<evidence type="ECO:0008006" key="3">
    <source>
        <dbReference type="Google" id="ProtNLM"/>
    </source>
</evidence>
<protein>
    <recommendedName>
        <fullName evidence="3">Peptidase inhibitor I78</fullName>
    </recommendedName>
</protein>
<accession>A0A5C4N074</accession>
<comment type="caution">
    <text evidence="1">The sequence shown here is derived from an EMBL/GenBank/DDBJ whole genome shotgun (WGS) entry which is preliminary data.</text>
</comment>